<dbReference type="GO" id="GO:0005886">
    <property type="term" value="C:plasma membrane"/>
    <property type="evidence" value="ECO:0007669"/>
    <property type="project" value="UniProtKB-SubCell"/>
</dbReference>
<organism evidence="8 9">
    <name type="scientific">Riemerella columbipharyngis</name>
    <dbReference type="NCBI Taxonomy" id="1071918"/>
    <lineage>
        <taxon>Bacteria</taxon>
        <taxon>Pseudomonadati</taxon>
        <taxon>Bacteroidota</taxon>
        <taxon>Flavobacteriia</taxon>
        <taxon>Flavobacteriales</taxon>
        <taxon>Weeksellaceae</taxon>
        <taxon>Riemerella</taxon>
    </lineage>
</organism>
<reference evidence="8 9" key="1">
    <citation type="submission" date="2016-10" db="EMBL/GenBank/DDBJ databases">
        <authorList>
            <person name="de Groot N.N."/>
        </authorList>
    </citation>
    <scope>NUCLEOTIDE SEQUENCE [LARGE SCALE GENOMIC DNA]</scope>
    <source>
        <strain evidence="8 9">DSM 24015</strain>
    </source>
</reference>
<keyword evidence="3" id="KW-0997">Cell inner membrane</keyword>
<evidence type="ECO:0000256" key="6">
    <source>
        <dbReference type="ARBA" id="ARBA00023315"/>
    </source>
</evidence>
<name>A0A1G6YQ29_9FLAO</name>
<dbReference type="CDD" id="cd07984">
    <property type="entry name" value="LPLAT_LABLAT-like"/>
    <property type="match status" value="1"/>
</dbReference>
<evidence type="ECO:0000256" key="2">
    <source>
        <dbReference type="ARBA" id="ARBA00022475"/>
    </source>
</evidence>
<dbReference type="InterPro" id="IPR004960">
    <property type="entry name" value="LipA_acyltrans"/>
</dbReference>
<dbReference type="Proteomes" id="UP000198517">
    <property type="component" value="Unassembled WGS sequence"/>
</dbReference>
<keyword evidence="7" id="KW-0812">Transmembrane</keyword>
<gene>
    <name evidence="8" type="ORF">SAMN05421544_101232</name>
</gene>
<proteinExistence type="predicted"/>
<dbReference type="GO" id="GO:0016746">
    <property type="term" value="F:acyltransferase activity"/>
    <property type="evidence" value="ECO:0007669"/>
    <property type="project" value="UniProtKB-KW"/>
</dbReference>
<dbReference type="Pfam" id="PF03279">
    <property type="entry name" value="Lip_A_acyltrans"/>
    <property type="match status" value="1"/>
</dbReference>
<keyword evidence="2" id="KW-1003">Cell membrane</keyword>
<evidence type="ECO:0000256" key="5">
    <source>
        <dbReference type="ARBA" id="ARBA00023136"/>
    </source>
</evidence>
<evidence type="ECO:0000256" key="3">
    <source>
        <dbReference type="ARBA" id="ARBA00022519"/>
    </source>
</evidence>
<keyword evidence="7" id="KW-1133">Transmembrane helix</keyword>
<evidence type="ECO:0000256" key="1">
    <source>
        <dbReference type="ARBA" id="ARBA00004533"/>
    </source>
</evidence>
<dbReference type="EMBL" id="FNAS01000001">
    <property type="protein sequence ID" value="SDD92421.1"/>
    <property type="molecule type" value="Genomic_DNA"/>
</dbReference>
<comment type="subcellular location">
    <subcellularLocation>
        <location evidence="1">Cell inner membrane</location>
    </subcellularLocation>
</comment>
<dbReference type="AlphaFoldDB" id="A0A1G6YQ29"/>
<accession>A0A1G6YQ29</accession>
<dbReference type="PANTHER" id="PTHR30606">
    <property type="entry name" value="LIPID A BIOSYNTHESIS LAUROYL ACYLTRANSFERASE"/>
    <property type="match status" value="1"/>
</dbReference>
<evidence type="ECO:0000256" key="4">
    <source>
        <dbReference type="ARBA" id="ARBA00022679"/>
    </source>
</evidence>
<keyword evidence="5 7" id="KW-0472">Membrane</keyword>
<sequence>MKGLNKILFFLLLSFSKAPLRVLYVFSDIIFVLLYYVSGYRKKVVMKNLKNSFPNKTKQELKSIQKAFYKNFSDYIVETLKSFTISDTELKIRVQHLNQHLFSEAKAEGKNVIMLAGHIFNWEWINALATVLPQSKCFPIYRKIQNSSWEEKIKSMRSRFGNTPIEAHQVVRHMVKTPNDGDAAYMFIADQSPYVLDIHYGLNFLNQKTPAFIGYDRLSTKMDLVFIFCEMKKVKRGHYQVTYQRIYPDNDYFEQYEVVKKFHRLLENTIRKAPSNWLWSHRRWKYQDAVKNMEEPPIS</sequence>
<keyword evidence="9" id="KW-1185">Reference proteome</keyword>
<feature type="transmembrane region" description="Helical" evidence="7">
    <location>
        <begin position="20"/>
        <end position="37"/>
    </location>
</feature>
<dbReference type="PANTHER" id="PTHR30606:SF10">
    <property type="entry name" value="PHOSPHATIDYLINOSITOL MANNOSIDE ACYLTRANSFERASE"/>
    <property type="match status" value="1"/>
</dbReference>
<evidence type="ECO:0000313" key="9">
    <source>
        <dbReference type="Proteomes" id="UP000198517"/>
    </source>
</evidence>
<evidence type="ECO:0000313" key="8">
    <source>
        <dbReference type="EMBL" id="SDD92421.1"/>
    </source>
</evidence>
<protein>
    <submittedName>
        <fullName evidence="8">KDO2-lipid IV(A) lauroyltransferase</fullName>
    </submittedName>
</protein>
<evidence type="ECO:0000256" key="7">
    <source>
        <dbReference type="SAM" id="Phobius"/>
    </source>
</evidence>
<dbReference type="STRING" id="1071918.SAMN05421544_101232"/>
<keyword evidence="4 8" id="KW-0808">Transferase</keyword>
<keyword evidence="6" id="KW-0012">Acyltransferase</keyword>
<dbReference type="GO" id="GO:0009247">
    <property type="term" value="P:glycolipid biosynthetic process"/>
    <property type="evidence" value="ECO:0007669"/>
    <property type="project" value="UniProtKB-ARBA"/>
</dbReference>
<dbReference type="OrthoDB" id="9801955at2"/>
<dbReference type="RefSeq" id="WP_092735672.1">
    <property type="nucleotide sequence ID" value="NZ_FNAS01000001.1"/>
</dbReference>